<evidence type="ECO:0000256" key="1">
    <source>
        <dbReference type="SAM" id="MobiDB-lite"/>
    </source>
</evidence>
<accession>A0A914H9S6</accession>
<dbReference type="WBParaSite" id="Gr19_v10_g15116.t1">
    <property type="protein sequence ID" value="Gr19_v10_g15116.t1"/>
    <property type="gene ID" value="Gr19_v10_g15116"/>
</dbReference>
<feature type="compositionally biased region" description="Basic and acidic residues" evidence="1">
    <location>
        <begin position="54"/>
        <end position="71"/>
    </location>
</feature>
<protein>
    <submittedName>
        <fullName evidence="4">Uncharacterized protein</fullName>
    </submittedName>
</protein>
<evidence type="ECO:0000256" key="2">
    <source>
        <dbReference type="SAM" id="Phobius"/>
    </source>
</evidence>
<dbReference type="Proteomes" id="UP000887572">
    <property type="component" value="Unplaced"/>
</dbReference>
<keyword evidence="2" id="KW-1133">Transmembrane helix</keyword>
<dbReference type="AlphaFoldDB" id="A0A914H9S6"/>
<feature type="transmembrane region" description="Helical" evidence="2">
    <location>
        <begin position="12"/>
        <end position="32"/>
    </location>
</feature>
<feature type="region of interest" description="Disordered" evidence="1">
    <location>
        <begin position="41"/>
        <end position="71"/>
    </location>
</feature>
<organism evidence="3 4">
    <name type="scientific">Globodera rostochiensis</name>
    <name type="common">Golden nematode worm</name>
    <name type="synonym">Heterodera rostochiensis</name>
    <dbReference type="NCBI Taxonomy" id="31243"/>
    <lineage>
        <taxon>Eukaryota</taxon>
        <taxon>Metazoa</taxon>
        <taxon>Ecdysozoa</taxon>
        <taxon>Nematoda</taxon>
        <taxon>Chromadorea</taxon>
        <taxon>Rhabditida</taxon>
        <taxon>Tylenchina</taxon>
        <taxon>Tylenchomorpha</taxon>
        <taxon>Tylenchoidea</taxon>
        <taxon>Heteroderidae</taxon>
        <taxon>Heteroderinae</taxon>
        <taxon>Globodera</taxon>
    </lineage>
</organism>
<evidence type="ECO:0000313" key="4">
    <source>
        <dbReference type="WBParaSite" id="Gr19_v10_g15116.t1"/>
    </source>
</evidence>
<proteinExistence type="predicted"/>
<evidence type="ECO:0000313" key="3">
    <source>
        <dbReference type="Proteomes" id="UP000887572"/>
    </source>
</evidence>
<sequence length="71" mass="8058">MLAVGRPLHGLSLLYPALPFIVVPTIIAIMAFPRNNNRFFGPPLQRCAKKKPTKKQETIDNRKNEKMPNSK</sequence>
<name>A0A914H9S6_GLORO</name>
<reference evidence="4" key="1">
    <citation type="submission" date="2022-11" db="UniProtKB">
        <authorList>
            <consortium name="WormBaseParasite"/>
        </authorList>
    </citation>
    <scope>IDENTIFICATION</scope>
</reference>
<keyword evidence="2" id="KW-0472">Membrane</keyword>
<keyword evidence="2" id="KW-0812">Transmembrane</keyword>
<keyword evidence="3" id="KW-1185">Reference proteome</keyword>